<proteinExistence type="predicted"/>
<keyword evidence="2" id="KW-1185">Reference proteome</keyword>
<dbReference type="Proteomes" id="UP001218218">
    <property type="component" value="Unassembled WGS sequence"/>
</dbReference>
<gene>
    <name evidence="1" type="ORF">DFH08DRAFT_823934</name>
</gene>
<organism evidence="1 2">
    <name type="scientific">Mycena albidolilacea</name>
    <dbReference type="NCBI Taxonomy" id="1033008"/>
    <lineage>
        <taxon>Eukaryota</taxon>
        <taxon>Fungi</taxon>
        <taxon>Dikarya</taxon>
        <taxon>Basidiomycota</taxon>
        <taxon>Agaricomycotina</taxon>
        <taxon>Agaricomycetes</taxon>
        <taxon>Agaricomycetidae</taxon>
        <taxon>Agaricales</taxon>
        <taxon>Marasmiineae</taxon>
        <taxon>Mycenaceae</taxon>
        <taxon>Mycena</taxon>
    </lineage>
</organism>
<comment type="caution">
    <text evidence="1">The sequence shown here is derived from an EMBL/GenBank/DDBJ whole genome shotgun (WGS) entry which is preliminary data.</text>
</comment>
<reference evidence="1" key="1">
    <citation type="submission" date="2023-03" db="EMBL/GenBank/DDBJ databases">
        <title>Massive genome expansion in bonnet fungi (Mycena s.s.) driven by repeated elements and novel gene families across ecological guilds.</title>
        <authorList>
            <consortium name="Lawrence Berkeley National Laboratory"/>
            <person name="Harder C.B."/>
            <person name="Miyauchi S."/>
            <person name="Viragh M."/>
            <person name="Kuo A."/>
            <person name="Thoen E."/>
            <person name="Andreopoulos B."/>
            <person name="Lu D."/>
            <person name="Skrede I."/>
            <person name="Drula E."/>
            <person name="Henrissat B."/>
            <person name="Morin E."/>
            <person name="Kohler A."/>
            <person name="Barry K."/>
            <person name="LaButti K."/>
            <person name="Morin E."/>
            <person name="Salamov A."/>
            <person name="Lipzen A."/>
            <person name="Mereny Z."/>
            <person name="Hegedus B."/>
            <person name="Baldrian P."/>
            <person name="Stursova M."/>
            <person name="Weitz H."/>
            <person name="Taylor A."/>
            <person name="Grigoriev I.V."/>
            <person name="Nagy L.G."/>
            <person name="Martin F."/>
            <person name="Kauserud H."/>
        </authorList>
    </citation>
    <scope>NUCLEOTIDE SEQUENCE</scope>
    <source>
        <strain evidence="1">CBHHK002</strain>
    </source>
</reference>
<name>A0AAD7EAN8_9AGAR</name>
<dbReference type="EMBL" id="JARIHO010000086">
    <property type="protein sequence ID" value="KAJ7307848.1"/>
    <property type="molecule type" value="Genomic_DNA"/>
</dbReference>
<accession>A0AAD7EAN8</accession>
<dbReference type="AlphaFoldDB" id="A0AAD7EAN8"/>
<evidence type="ECO:0000313" key="2">
    <source>
        <dbReference type="Proteomes" id="UP001218218"/>
    </source>
</evidence>
<protein>
    <submittedName>
        <fullName evidence="1">Uncharacterized protein</fullName>
    </submittedName>
</protein>
<sequence>MGHRAFNLTSNYDRDGVNIRKFGVTKHEKNVLESTTCTSKRMVPRDYNCEHQIDGNAPGVWFGNGEDIPTRYADRPPVRAVFGYHLTGLKGVFLRCLDHPLWDVPCFVFFAWDVPWVFWLGTYHPLQAERKNLWDVPWSHFECWTPGTSGPRKEHFCGHFWKKAGVAGGYSAQHGCTQVAGGILCSTVALRLQAAILCSTVSHGTVALGLQAVFRAARLRSGCGQLFRAARFRTARLRSGCRRYSARHGCAWVADGIPRLFREQGCAPVAGGVPRTVALGLRETVSSE</sequence>
<evidence type="ECO:0000313" key="1">
    <source>
        <dbReference type="EMBL" id="KAJ7307848.1"/>
    </source>
</evidence>